<dbReference type="Pfam" id="PF21672">
    <property type="entry name" value="COMM_HN"/>
    <property type="match status" value="1"/>
</dbReference>
<evidence type="ECO:0000313" key="3">
    <source>
        <dbReference type="Proteomes" id="UP000023152"/>
    </source>
</evidence>
<comment type="caution">
    <text evidence="2">The sequence shown here is derived from an EMBL/GenBank/DDBJ whole genome shotgun (WGS) entry which is preliminary data.</text>
</comment>
<protein>
    <recommendedName>
        <fullName evidence="1">COMM domain-containing protein</fullName>
    </recommendedName>
</protein>
<name>X6NT01_RETFI</name>
<dbReference type="GO" id="GO:0033209">
    <property type="term" value="P:tumor necrosis factor-mediated signaling pathway"/>
    <property type="evidence" value="ECO:0007669"/>
    <property type="project" value="TreeGrafter"/>
</dbReference>
<dbReference type="Proteomes" id="UP000023152">
    <property type="component" value="Unassembled WGS sequence"/>
</dbReference>
<dbReference type="EMBL" id="ASPP01006087">
    <property type="protein sequence ID" value="ETO29390.1"/>
    <property type="molecule type" value="Genomic_DNA"/>
</dbReference>
<dbReference type="GO" id="GO:0045892">
    <property type="term" value="P:negative regulation of DNA-templated transcription"/>
    <property type="evidence" value="ECO:0007669"/>
    <property type="project" value="TreeGrafter"/>
</dbReference>
<dbReference type="PANTHER" id="PTHR16231:SF2">
    <property type="entry name" value="COMM DOMAIN-CONTAINING PROTEIN 7"/>
    <property type="match status" value="1"/>
</dbReference>
<evidence type="ECO:0000313" key="2">
    <source>
        <dbReference type="EMBL" id="ETO29390.1"/>
    </source>
</evidence>
<keyword evidence="3" id="KW-1185">Reference proteome</keyword>
<dbReference type="PROSITE" id="PS51269">
    <property type="entry name" value="COMM"/>
    <property type="match status" value="1"/>
</dbReference>
<organism evidence="2 3">
    <name type="scientific">Reticulomyxa filosa</name>
    <dbReference type="NCBI Taxonomy" id="46433"/>
    <lineage>
        <taxon>Eukaryota</taxon>
        <taxon>Sar</taxon>
        <taxon>Rhizaria</taxon>
        <taxon>Retaria</taxon>
        <taxon>Foraminifera</taxon>
        <taxon>Monothalamids</taxon>
        <taxon>Reticulomyxidae</taxon>
        <taxon>Reticulomyxa</taxon>
    </lineage>
</organism>
<proteinExistence type="predicted"/>
<dbReference type="AlphaFoldDB" id="X6NT01"/>
<sequence>MQQPMNAFRQNWTKASRFSFEVFGISGKTPFAIFVRISYKGMPFKFAGNAADVDEDLKKAVRALNEFNKDDYLNFCTAIMETLSPDRQASDGDLLISEIYKKTKFEKPQDEATIKKIIESILVIINGGVKYNVNDSSLSDDLINLGLTDEKYRKMFSKMYKRCYYQLNRSAIDASLRLNQVIDMKWKFGVTASSNALGSVGTTYLQLQLVLLDLNNNTQRVTLGIFLFVKVNQMQLSMSNLLFNTELSLPQFYSFLKEMEKAKLTMESVE</sequence>
<gene>
    <name evidence="2" type="ORF">RFI_07733</name>
</gene>
<dbReference type="InterPro" id="IPR017920">
    <property type="entry name" value="COMM"/>
</dbReference>
<dbReference type="GO" id="GO:0051059">
    <property type="term" value="F:NF-kappaB binding"/>
    <property type="evidence" value="ECO:0007669"/>
    <property type="project" value="TreeGrafter"/>
</dbReference>
<reference evidence="2 3" key="1">
    <citation type="journal article" date="2013" name="Curr. Biol.">
        <title>The Genome of the Foraminiferan Reticulomyxa filosa.</title>
        <authorList>
            <person name="Glockner G."/>
            <person name="Hulsmann N."/>
            <person name="Schleicher M."/>
            <person name="Noegel A.A."/>
            <person name="Eichinger L."/>
            <person name="Gallinger C."/>
            <person name="Pawlowski J."/>
            <person name="Sierra R."/>
            <person name="Euteneuer U."/>
            <person name="Pillet L."/>
            <person name="Moustafa A."/>
            <person name="Platzer M."/>
            <person name="Groth M."/>
            <person name="Szafranski K."/>
            <person name="Schliwa M."/>
        </authorList>
    </citation>
    <scope>NUCLEOTIDE SEQUENCE [LARGE SCALE GENOMIC DNA]</scope>
</reference>
<feature type="domain" description="COMM" evidence="1">
    <location>
        <begin position="180"/>
        <end position="270"/>
    </location>
</feature>
<dbReference type="OrthoDB" id="76101at2759"/>
<evidence type="ECO:0000259" key="1">
    <source>
        <dbReference type="PROSITE" id="PS51269"/>
    </source>
</evidence>
<dbReference type="PANTHER" id="PTHR16231">
    <property type="entry name" value="COMM DOMAIN-CONTAINING PROTEIN 4-8 FAMILY MEMBER"/>
    <property type="match status" value="1"/>
</dbReference>
<dbReference type="Pfam" id="PF07258">
    <property type="entry name" value="COMM_domain"/>
    <property type="match status" value="1"/>
</dbReference>
<dbReference type="InterPro" id="IPR047155">
    <property type="entry name" value="COMMD4/6/7/8"/>
</dbReference>
<accession>X6NT01</accession>